<evidence type="ECO:0000259" key="5">
    <source>
        <dbReference type="PROSITE" id="PS51770"/>
    </source>
</evidence>
<evidence type="ECO:0000256" key="1">
    <source>
        <dbReference type="ARBA" id="ARBA00010458"/>
    </source>
</evidence>
<dbReference type="AlphaFoldDB" id="X6N9G7"/>
<dbReference type="EMBL" id="ASPP01010536">
    <property type="protein sequence ID" value="ETO22701.1"/>
    <property type="molecule type" value="Genomic_DNA"/>
</dbReference>
<dbReference type="GO" id="GO:0006637">
    <property type="term" value="P:acyl-CoA metabolic process"/>
    <property type="evidence" value="ECO:0007669"/>
    <property type="project" value="TreeGrafter"/>
</dbReference>
<dbReference type="OrthoDB" id="331699at2759"/>
<dbReference type="Gene3D" id="3.10.129.10">
    <property type="entry name" value="Hotdog Thioesterase"/>
    <property type="match status" value="2"/>
</dbReference>
<comment type="similarity">
    <text evidence="1">Belongs to the acyl coenzyme A hydrolase family.</text>
</comment>
<keyword evidence="4" id="KW-0809">Transit peptide</keyword>
<keyword evidence="3" id="KW-0378">Hydrolase</keyword>
<proteinExistence type="inferred from homology"/>
<dbReference type="PANTHER" id="PTHR12655:SF0">
    <property type="entry name" value="ACYL-COENZYME A THIOESTERASE 9, MITOCHONDRIAL"/>
    <property type="match status" value="1"/>
</dbReference>
<accession>X6N9G7</accession>
<keyword evidence="7" id="KW-1185">Reference proteome</keyword>
<evidence type="ECO:0000256" key="2">
    <source>
        <dbReference type="ARBA" id="ARBA00022737"/>
    </source>
</evidence>
<evidence type="ECO:0000313" key="7">
    <source>
        <dbReference type="Proteomes" id="UP000023152"/>
    </source>
</evidence>
<organism evidence="6 7">
    <name type="scientific">Reticulomyxa filosa</name>
    <dbReference type="NCBI Taxonomy" id="46433"/>
    <lineage>
        <taxon>Eukaryota</taxon>
        <taxon>Sar</taxon>
        <taxon>Rhizaria</taxon>
        <taxon>Retaria</taxon>
        <taxon>Foraminifera</taxon>
        <taxon>Monothalamids</taxon>
        <taxon>Reticulomyxidae</taxon>
        <taxon>Reticulomyxa</taxon>
    </lineage>
</organism>
<comment type="caution">
    <text evidence="6">The sequence shown here is derived from an EMBL/GenBank/DDBJ whole genome shotgun (WGS) entry which is preliminary data.</text>
</comment>
<dbReference type="SUPFAM" id="SSF54637">
    <property type="entry name" value="Thioesterase/thiol ester dehydrase-isomerase"/>
    <property type="match status" value="2"/>
</dbReference>
<dbReference type="PANTHER" id="PTHR12655">
    <property type="entry name" value="ACYL-COA THIOESTERASE"/>
    <property type="match status" value="1"/>
</dbReference>
<dbReference type="InterPro" id="IPR033120">
    <property type="entry name" value="HOTDOG_ACOT"/>
</dbReference>
<dbReference type="GO" id="GO:0047617">
    <property type="term" value="F:fatty acyl-CoA hydrolase activity"/>
    <property type="evidence" value="ECO:0007669"/>
    <property type="project" value="TreeGrafter"/>
</dbReference>
<feature type="domain" description="HotDog ACOT-type" evidence="5">
    <location>
        <begin position="192"/>
        <end position="325"/>
    </location>
</feature>
<evidence type="ECO:0000313" key="6">
    <source>
        <dbReference type="EMBL" id="ETO22701.1"/>
    </source>
</evidence>
<evidence type="ECO:0000256" key="3">
    <source>
        <dbReference type="ARBA" id="ARBA00022801"/>
    </source>
</evidence>
<name>X6N9G7_RETFI</name>
<evidence type="ECO:0000256" key="4">
    <source>
        <dbReference type="ARBA" id="ARBA00022946"/>
    </source>
</evidence>
<dbReference type="InterPro" id="IPR029069">
    <property type="entry name" value="HotDog_dom_sf"/>
</dbReference>
<dbReference type="PROSITE" id="PS51770">
    <property type="entry name" value="HOTDOG_ACOT"/>
    <property type="match status" value="1"/>
</dbReference>
<dbReference type="CDD" id="cd03442">
    <property type="entry name" value="BFIT_BACH"/>
    <property type="match status" value="1"/>
</dbReference>
<dbReference type="Proteomes" id="UP000023152">
    <property type="component" value="Unassembled WGS sequence"/>
</dbReference>
<sequence length="466" mass="53870">MTLQIFLVSFFKKIVFHFCLKKKKNLGGHGRVAGNIAQIHAQNEDNYPANFVTASVDRIDLMRRFPMTRNLSMSGCVTHIGNSSCQVMITIADKQEPLKICTANFVMVCTDPYNDNKPMKINRLKLETDEEKQLFTRGEFESELRKKQQLSRLRVTKPTDEESQVIHDLWKKQFIDKTINVNVDPHLYCTLKSTRVEHTTICQPQELNRNGKIFGGYLMRGAYELSRACAFRFAGYHNRPIFASSDGITFENPVSVGSVIQHEGYVCCTDSGSGKRHAMEIVVRTHILEPRTQQEDKTQNTTKFSDSKQKFTNIFSFTYIAPKSPLRQVVPETYTDAIWKCFVNLIMQIKFIAILKYTCFVLFNSMGKLAHIINTGKRLFKSQHIVVLGTKELELKQDKRFLFLPNLNFAFFLYLNFVNHLDKKSDSTAVLLSCKDKRSKKVKKLVIFSVNFILDDDKKRRYNMRQ</sequence>
<keyword evidence="2" id="KW-0677">Repeat</keyword>
<gene>
    <name evidence="6" type="ORF">RFI_14493</name>
</gene>
<protein>
    <recommendedName>
        <fullName evidence="5">HotDog ACOT-type domain-containing protein</fullName>
    </recommendedName>
</protein>
<reference evidence="6 7" key="1">
    <citation type="journal article" date="2013" name="Curr. Biol.">
        <title>The Genome of the Foraminiferan Reticulomyxa filosa.</title>
        <authorList>
            <person name="Glockner G."/>
            <person name="Hulsmann N."/>
            <person name="Schleicher M."/>
            <person name="Noegel A.A."/>
            <person name="Eichinger L."/>
            <person name="Gallinger C."/>
            <person name="Pawlowski J."/>
            <person name="Sierra R."/>
            <person name="Euteneuer U."/>
            <person name="Pillet L."/>
            <person name="Moustafa A."/>
            <person name="Platzer M."/>
            <person name="Groth M."/>
            <person name="Szafranski K."/>
            <person name="Schliwa M."/>
        </authorList>
    </citation>
    <scope>NUCLEOTIDE SEQUENCE [LARGE SCALE GENOMIC DNA]</scope>
</reference>